<keyword evidence="2" id="KW-1185">Reference proteome</keyword>
<dbReference type="VEuPathDB" id="FungiDB:PV06_11386"/>
<protein>
    <submittedName>
        <fullName evidence="1">Uncharacterized protein</fullName>
    </submittedName>
</protein>
<evidence type="ECO:0000313" key="2">
    <source>
        <dbReference type="Proteomes" id="UP000053342"/>
    </source>
</evidence>
<reference evidence="1 2" key="1">
    <citation type="submission" date="2015-01" db="EMBL/GenBank/DDBJ databases">
        <title>The Genome Sequence of Exophiala oligosperma CBS72588.</title>
        <authorList>
            <consortium name="The Broad Institute Genomics Platform"/>
            <person name="Cuomo C."/>
            <person name="de Hoog S."/>
            <person name="Gorbushina A."/>
            <person name="Stielow B."/>
            <person name="Teixiera M."/>
            <person name="Abouelleil A."/>
            <person name="Chapman S.B."/>
            <person name="Priest M."/>
            <person name="Young S.K."/>
            <person name="Wortman J."/>
            <person name="Nusbaum C."/>
            <person name="Birren B."/>
        </authorList>
    </citation>
    <scope>NUCLEOTIDE SEQUENCE [LARGE SCALE GENOMIC DNA]</scope>
    <source>
        <strain evidence="1 2">CBS 72588</strain>
    </source>
</reference>
<dbReference type="EMBL" id="KN847361">
    <property type="protein sequence ID" value="KIW36335.1"/>
    <property type="molecule type" value="Genomic_DNA"/>
</dbReference>
<dbReference type="RefSeq" id="XP_016256551.1">
    <property type="nucleotide sequence ID" value="XM_016413051.1"/>
</dbReference>
<name>A0A0D2D264_9EURO</name>
<dbReference type="GeneID" id="27363460"/>
<dbReference type="HOGENOM" id="CLU_160822_0_0_1"/>
<sequence>MASTSGSKNNPKRVIIRVHEHWHDDHQKITQDWFHFAGYSSSEEEYDWTTDHYVHLGGVNDRRFHVIIDMEKNGCCTASQPEEIALEFYRLRKPVGQASKFEYINPETQKEVYTLARQFTKSLTWGHD</sequence>
<gene>
    <name evidence="1" type="ORF">PV06_11386</name>
</gene>
<accession>A0A0D2D264</accession>
<dbReference type="OrthoDB" id="4116718at2759"/>
<organism evidence="1 2">
    <name type="scientific">Exophiala oligosperma</name>
    <dbReference type="NCBI Taxonomy" id="215243"/>
    <lineage>
        <taxon>Eukaryota</taxon>
        <taxon>Fungi</taxon>
        <taxon>Dikarya</taxon>
        <taxon>Ascomycota</taxon>
        <taxon>Pezizomycotina</taxon>
        <taxon>Eurotiomycetes</taxon>
        <taxon>Chaetothyriomycetidae</taxon>
        <taxon>Chaetothyriales</taxon>
        <taxon>Herpotrichiellaceae</taxon>
        <taxon>Exophiala</taxon>
    </lineage>
</organism>
<evidence type="ECO:0000313" key="1">
    <source>
        <dbReference type="EMBL" id="KIW36335.1"/>
    </source>
</evidence>
<dbReference type="Proteomes" id="UP000053342">
    <property type="component" value="Unassembled WGS sequence"/>
</dbReference>
<dbReference type="AlphaFoldDB" id="A0A0D2D264"/>
<proteinExistence type="predicted"/>